<organism evidence="1 2">
    <name type="scientific">Candidatus Andersenbacteria bacterium RIFCSPHIGHO2_12_FULL_45_11</name>
    <dbReference type="NCBI Taxonomy" id="1797281"/>
    <lineage>
        <taxon>Bacteria</taxon>
        <taxon>Candidatus Anderseniibacteriota</taxon>
    </lineage>
</organism>
<dbReference type="Proteomes" id="UP000177528">
    <property type="component" value="Unassembled WGS sequence"/>
</dbReference>
<name>A0A1G1X5E9_9BACT</name>
<gene>
    <name evidence="1" type="ORF">A3D99_01110</name>
</gene>
<dbReference type="EMBL" id="MHHR01000002">
    <property type="protein sequence ID" value="OGY35252.1"/>
    <property type="molecule type" value="Genomic_DNA"/>
</dbReference>
<proteinExistence type="predicted"/>
<dbReference type="Pfam" id="PF08843">
    <property type="entry name" value="AbiEii"/>
    <property type="match status" value="1"/>
</dbReference>
<dbReference type="AlphaFoldDB" id="A0A1G1X5E9"/>
<protein>
    <recommendedName>
        <fullName evidence="3">Nucleotidyl transferase AbiEii/AbiGii toxin family protein</fullName>
    </recommendedName>
</protein>
<reference evidence="1 2" key="1">
    <citation type="journal article" date="2016" name="Nat. Commun.">
        <title>Thousands of microbial genomes shed light on interconnected biogeochemical processes in an aquifer system.</title>
        <authorList>
            <person name="Anantharaman K."/>
            <person name="Brown C.T."/>
            <person name="Hug L.A."/>
            <person name="Sharon I."/>
            <person name="Castelle C.J."/>
            <person name="Probst A.J."/>
            <person name="Thomas B.C."/>
            <person name="Singh A."/>
            <person name="Wilkins M.J."/>
            <person name="Karaoz U."/>
            <person name="Brodie E.L."/>
            <person name="Williams K.H."/>
            <person name="Hubbard S.S."/>
            <person name="Banfield J.F."/>
        </authorList>
    </citation>
    <scope>NUCLEOTIDE SEQUENCE [LARGE SCALE GENOMIC DNA]</scope>
</reference>
<dbReference type="InterPro" id="IPR014942">
    <property type="entry name" value="AbiEii"/>
</dbReference>
<comment type="caution">
    <text evidence="1">The sequence shown here is derived from an EMBL/GenBank/DDBJ whole genome shotgun (WGS) entry which is preliminary data.</text>
</comment>
<evidence type="ECO:0000313" key="1">
    <source>
        <dbReference type="EMBL" id="OGY35252.1"/>
    </source>
</evidence>
<evidence type="ECO:0008006" key="3">
    <source>
        <dbReference type="Google" id="ProtNLM"/>
    </source>
</evidence>
<sequence length="207" mass="24019">MFYAILDERRVALLPILKNFQDRFYLAGGTSLALQLGHRDSIDFDFFTQEAIDTGKLFEELREVFVGHEILKTQEEKNTLTLVVDGSVKLSFFTHTYPLIRDSIRDEYLTLASLEDIACMKLSAITGRATNKDYVDLYFLLEKFSLQDLLSFAEEKYPELDTNLLLKSLVYFDDVVEEKILFKNNKEVTFNDVKKRLGREVKAFVDL</sequence>
<evidence type="ECO:0000313" key="2">
    <source>
        <dbReference type="Proteomes" id="UP000177528"/>
    </source>
</evidence>
<accession>A0A1G1X5E9</accession>